<dbReference type="Gene3D" id="3.40.50.2300">
    <property type="match status" value="2"/>
</dbReference>
<keyword evidence="3" id="KW-1185">Reference proteome</keyword>
<dbReference type="PANTHER" id="PTHR35271">
    <property type="entry name" value="ABC TRANSPORTER, SUBSTRATE-BINDING LIPOPROTEIN-RELATED"/>
    <property type="match status" value="1"/>
</dbReference>
<accession>A0A369CGJ8</accession>
<gene>
    <name evidence="2" type="ORF">DFQ59_101338</name>
</gene>
<dbReference type="Proteomes" id="UP000252707">
    <property type="component" value="Unassembled WGS sequence"/>
</dbReference>
<keyword evidence="1" id="KW-0732">Signal</keyword>
<name>A0A369CGJ8_9GAMM</name>
<evidence type="ECO:0000256" key="1">
    <source>
        <dbReference type="SAM" id="SignalP"/>
    </source>
</evidence>
<dbReference type="OrthoDB" id="1550623at2"/>
<comment type="caution">
    <text evidence="2">The sequence shown here is derived from an EMBL/GenBank/DDBJ whole genome shotgun (WGS) entry which is preliminary data.</text>
</comment>
<dbReference type="InterPro" id="IPR007487">
    <property type="entry name" value="ABC_transpt-TYRBP-like"/>
</dbReference>
<feature type="chain" id="PRO_5016901860" evidence="1">
    <location>
        <begin position="28"/>
        <end position="347"/>
    </location>
</feature>
<dbReference type="InterPro" id="IPR028082">
    <property type="entry name" value="Peripla_BP_I"/>
</dbReference>
<evidence type="ECO:0000313" key="2">
    <source>
        <dbReference type="EMBL" id="RCX33039.1"/>
    </source>
</evidence>
<dbReference type="Pfam" id="PF04392">
    <property type="entry name" value="ABC_sub_bind"/>
    <property type="match status" value="1"/>
</dbReference>
<sequence>MNRTLTALSLGALMALQLCLSPRAADAETAADDAGYRILHVMSYHSPWRWTDGQLQGFKEALEDLQVEYRVFQMDTKRNSSPEAKERVGREARALIDAWQPDLVYTTDDDAQEYVARHYIDADIPFVFSGVNKDPATYGFVGSRNITGVVEHEHFVESVQFLGKIVPGVKKIAVVFDDAAMWDPVRERMLKGAGRLPGIAFGPWDTIRTFAEYKRKISEYQDTVDAIGLIGIFNFKDEGGNNVPYQEVLKWTAENSRLPDFGFWVDRVHYGTLCAVTVSEQEQGLAAGRIARAILAEGRSPAEFPMQPTVKGLPVLSLARARDLGFIPTTSILLSSEVIQSYDWDSR</sequence>
<proteinExistence type="predicted"/>
<dbReference type="SUPFAM" id="SSF53822">
    <property type="entry name" value="Periplasmic binding protein-like I"/>
    <property type="match status" value="1"/>
</dbReference>
<protein>
    <submittedName>
        <fullName evidence="2">ABC-type uncharacterized transport system substrate-binding protein</fullName>
    </submittedName>
</protein>
<dbReference type="PANTHER" id="PTHR35271:SF1">
    <property type="entry name" value="ABC TRANSPORTER, SUBSTRATE-BINDING LIPOPROTEIN"/>
    <property type="match status" value="1"/>
</dbReference>
<dbReference type="EMBL" id="QPJY01000001">
    <property type="protein sequence ID" value="RCX33039.1"/>
    <property type="molecule type" value="Genomic_DNA"/>
</dbReference>
<evidence type="ECO:0000313" key="3">
    <source>
        <dbReference type="Proteomes" id="UP000252707"/>
    </source>
</evidence>
<dbReference type="RefSeq" id="WP_114277922.1">
    <property type="nucleotide sequence ID" value="NZ_QPJY01000001.1"/>
</dbReference>
<dbReference type="AlphaFoldDB" id="A0A369CGJ8"/>
<feature type="signal peptide" evidence="1">
    <location>
        <begin position="1"/>
        <end position="27"/>
    </location>
</feature>
<organism evidence="2 3">
    <name type="scientific">Thioalbus denitrificans</name>
    <dbReference type="NCBI Taxonomy" id="547122"/>
    <lineage>
        <taxon>Bacteria</taxon>
        <taxon>Pseudomonadati</taxon>
        <taxon>Pseudomonadota</taxon>
        <taxon>Gammaproteobacteria</taxon>
        <taxon>Chromatiales</taxon>
        <taxon>Ectothiorhodospiraceae</taxon>
        <taxon>Thioalbus</taxon>
    </lineage>
</organism>
<reference evidence="2 3" key="1">
    <citation type="submission" date="2018-07" db="EMBL/GenBank/DDBJ databases">
        <title>Genomic Encyclopedia of Type Strains, Phase IV (KMG-IV): sequencing the most valuable type-strain genomes for metagenomic binning, comparative biology and taxonomic classification.</title>
        <authorList>
            <person name="Goeker M."/>
        </authorList>
    </citation>
    <scope>NUCLEOTIDE SEQUENCE [LARGE SCALE GENOMIC DNA]</scope>
    <source>
        <strain evidence="2 3">DSM 26407</strain>
    </source>
</reference>